<sequence>MSVKEIIVFDKLLYSLTESKPPVSASKITDLTKSALKYTKVSKHIVSSVEKFIVNCSPEYKLSGLYVIDSICKAAQKVNTPESNQYPKRFNEKIEPIFSSLKNAPAKDKEKIRRLSTLWKKSPFFSSSSLEKLEKKYLPESSAKGKEKTSDRSSRRDSKKDSDSPEETSSELASDINTTNSEVLNTLAALTKSQPVPAIVNHPQSAGNVELMSAILQAQGVSQEQLISVIMNAQQLQQQNIPLPSQNVLAAGSPFNCNEEDSKSLSSQLQMLSSVLLPNTQIANQQTVGQTGSVNPTSWMNANNNAANVTGTPTNDSFAAFQNLMNIQSGNLLGLNQTAPTSNFNSSENLTNSQSNFSKVEEKGKSKFSDPGDPPYCKEAEFGVDVPPNHIKVLSRTLYVGCVNKEATKENLRSTFEEYGKVQSVTINYDKYHAFIKMGTRDEALNAHKNLQSKLVGESCYLRVKWGVGFGPRDKFDFEKGESILPIDALTLADKNTMEKSARGGGKCLSQYVMEEPDLGNPLIDSAHGTPSYPPNHETIVRQQKMLQAQQPQFVQQTQPGFKKFNNNMGFNNKNSQNNATFQKNNNNLKQNYNNFQNPKNFPMPKRPNNGGFKNLIEGGKISNFGMNNNGEKPSFKNIAQGADGLKPHMGARGNANSSPDLMMKKNFHYAAQQNFLQQQQQMQQNFFGNPADNYQNYQNFNNFGEDDFNSNVKVLGGGGGSGNLGRGGNVEESGYFYDGMLDNTKKRLNNEFMNQESHNDVKVLGKGNAGYKKARVD</sequence>
<dbReference type="SMART" id="SM00582">
    <property type="entry name" value="RPR"/>
    <property type="match status" value="1"/>
</dbReference>
<gene>
    <name evidence="9" type="ORF">HK099_006292</name>
</gene>
<dbReference type="GO" id="GO:0010629">
    <property type="term" value="P:negative regulation of gene expression"/>
    <property type="evidence" value="ECO:0007669"/>
    <property type="project" value="UniProtKB-ARBA"/>
</dbReference>
<comment type="subcellular location">
    <subcellularLocation>
        <location evidence="1">Nucleus</location>
    </subcellularLocation>
</comment>
<dbReference type="FunFam" id="3.30.70.330:FF:000397">
    <property type="entry name" value="RNA binding protein Nrd1"/>
    <property type="match status" value="1"/>
</dbReference>
<feature type="region of interest" description="Disordered" evidence="6">
    <location>
        <begin position="338"/>
        <end position="372"/>
    </location>
</feature>
<organism evidence="9 10">
    <name type="scientific">Clydaea vesicula</name>
    <dbReference type="NCBI Taxonomy" id="447962"/>
    <lineage>
        <taxon>Eukaryota</taxon>
        <taxon>Fungi</taxon>
        <taxon>Fungi incertae sedis</taxon>
        <taxon>Chytridiomycota</taxon>
        <taxon>Chytridiomycota incertae sedis</taxon>
        <taxon>Chytridiomycetes</taxon>
        <taxon>Lobulomycetales</taxon>
        <taxon>Lobulomycetaceae</taxon>
        <taxon>Clydaea</taxon>
    </lineage>
</organism>
<evidence type="ECO:0000259" key="7">
    <source>
        <dbReference type="PROSITE" id="PS50102"/>
    </source>
</evidence>
<dbReference type="GO" id="GO:0006369">
    <property type="term" value="P:termination of RNA polymerase II transcription"/>
    <property type="evidence" value="ECO:0007669"/>
    <property type="project" value="UniProtKB-ARBA"/>
</dbReference>
<dbReference type="GO" id="GO:0003723">
    <property type="term" value="F:RNA binding"/>
    <property type="evidence" value="ECO:0007669"/>
    <property type="project" value="UniProtKB-UniRule"/>
</dbReference>
<dbReference type="PANTHER" id="PTHR23140">
    <property type="entry name" value="RNA PROCESSING PROTEIN LD23810P"/>
    <property type="match status" value="1"/>
</dbReference>
<dbReference type="InterPro" id="IPR048892">
    <property type="entry name" value="Nrd1_Seb1_dom2"/>
</dbReference>
<dbReference type="SMART" id="SM00360">
    <property type="entry name" value="RRM"/>
    <property type="match status" value="1"/>
</dbReference>
<dbReference type="Pfam" id="PF21380">
    <property type="entry name" value="Nrd1-Seb1_dom2"/>
    <property type="match status" value="1"/>
</dbReference>
<keyword evidence="3 5" id="KW-0694">RNA-binding</keyword>
<feature type="domain" description="RRM" evidence="7">
    <location>
        <begin position="396"/>
        <end position="469"/>
    </location>
</feature>
<dbReference type="AlphaFoldDB" id="A0AAD5U2N1"/>
<dbReference type="GO" id="GO:0005634">
    <property type="term" value="C:nucleus"/>
    <property type="evidence" value="ECO:0007669"/>
    <property type="project" value="UniProtKB-SubCell"/>
</dbReference>
<evidence type="ECO:0000256" key="2">
    <source>
        <dbReference type="ARBA" id="ARBA00022553"/>
    </source>
</evidence>
<dbReference type="Proteomes" id="UP001211065">
    <property type="component" value="Unassembled WGS sequence"/>
</dbReference>
<evidence type="ECO:0000256" key="4">
    <source>
        <dbReference type="ARBA" id="ARBA00023242"/>
    </source>
</evidence>
<dbReference type="GO" id="GO:0031126">
    <property type="term" value="P:sno(s)RNA 3'-end processing"/>
    <property type="evidence" value="ECO:0007669"/>
    <property type="project" value="UniProtKB-ARBA"/>
</dbReference>
<dbReference type="InterPro" id="IPR051485">
    <property type="entry name" value="SR-CTD_assoc_factor"/>
</dbReference>
<dbReference type="InterPro" id="IPR000504">
    <property type="entry name" value="RRM_dom"/>
</dbReference>
<keyword evidence="10" id="KW-1185">Reference proteome</keyword>
<feature type="domain" description="CID" evidence="8">
    <location>
        <begin position="1"/>
        <end position="141"/>
    </location>
</feature>
<evidence type="ECO:0000256" key="5">
    <source>
        <dbReference type="PROSITE-ProRule" id="PRU00176"/>
    </source>
</evidence>
<keyword evidence="4" id="KW-0539">Nucleus</keyword>
<proteinExistence type="predicted"/>
<protein>
    <submittedName>
        <fullName evidence="9">Uncharacterized protein</fullName>
    </submittedName>
</protein>
<dbReference type="PROSITE" id="PS51391">
    <property type="entry name" value="CID"/>
    <property type="match status" value="1"/>
</dbReference>
<dbReference type="GO" id="GO:0032991">
    <property type="term" value="C:protein-containing complex"/>
    <property type="evidence" value="ECO:0007669"/>
    <property type="project" value="UniProtKB-ARBA"/>
</dbReference>
<dbReference type="InterPro" id="IPR012677">
    <property type="entry name" value="Nucleotide-bd_a/b_plait_sf"/>
</dbReference>
<dbReference type="SUPFAM" id="SSF54928">
    <property type="entry name" value="RNA-binding domain, RBD"/>
    <property type="match status" value="1"/>
</dbReference>
<dbReference type="SUPFAM" id="SSF48464">
    <property type="entry name" value="ENTH/VHS domain"/>
    <property type="match status" value="1"/>
</dbReference>
<keyword evidence="2" id="KW-0597">Phosphoprotein</keyword>
<evidence type="ECO:0000313" key="9">
    <source>
        <dbReference type="EMBL" id="KAJ3215600.1"/>
    </source>
</evidence>
<dbReference type="InterPro" id="IPR008942">
    <property type="entry name" value="ENTH_VHS"/>
</dbReference>
<dbReference type="Pfam" id="PF04818">
    <property type="entry name" value="CID"/>
    <property type="match status" value="1"/>
</dbReference>
<dbReference type="Gene3D" id="1.25.40.90">
    <property type="match status" value="1"/>
</dbReference>
<feature type="compositionally biased region" description="Basic and acidic residues" evidence="6">
    <location>
        <begin position="138"/>
        <end position="163"/>
    </location>
</feature>
<name>A0AAD5U2N1_9FUNG</name>
<feature type="compositionally biased region" description="Polar residues" evidence="6">
    <location>
        <begin position="338"/>
        <end position="358"/>
    </location>
</feature>
<accession>A0AAD5U2N1</accession>
<dbReference type="Pfam" id="PF00076">
    <property type="entry name" value="RRM_1"/>
    <property type="match status" value="1"/>
</dbReference>
<evidence type="ECO:0000259" key="8">
    <source>
        <dbReference type="PROSITE" id="PS51391"/>
    </source>
</evidence>
<feature type="compositionally biased region" description="Basic and acidic residues" evidence="6">
    <location>
        <begin position="359"/>
        <end position="372"/>
    </location>
</feature>
<dbReference type="InterPro" id="IPR035979">
    <property type="entry name" value="RBD_domain_sf"/>
</dbReference>
<feature type="region of interest" description="Disordered" evidence="6">
    <location>
        <begin position="138"/>
        <end position="178"/>
    </location>
</feature>
<dbReference type="PROSITE" id="PS50102">
    <property type="entry name" value="RRM"/>
    <property type="match status" value="1"/>
</dbReference>
<evidence type="ECO:0000256" key="3">
    <source>
        <dbReference type="ARBA" id="ARBA00022884"/>
    </source>
</evidence>
<dbReference type="EMBL" id="JADGJW010000532">
    <property type="protein sequence ID" value="KAJ3215600.1"/>
    <property type="molecule type" value="Genomic_DNA"/>
</dbReference>
<dbReference type="InterPro" id="IPR006569">
    <property type="entry name" value="CID_dom"/>
</dbReference>
<dbReference type="Gene3D" id="3.30.70.330">
    <property type="match status" value="1"/>
</dbReference>
<dbReference type="GO" id="GO:0006397">
    <property type="term" value="P:mRNA processing"/>
    <property type="evidence" value="ECO:0007669"/>
    <property type="project" value="UniProtKB-ARBA"/>
</dbReference>
<evidence type="ECO:0000313" key="10">
    <source>
        <dbReference type="Proteomes" id="UP001211065"/>
    </source>
</evidence>
<comment type="caution">
    <text evidence="9">The sequence shown here is derived from an EMBL/GenBank/DDBJ whole genome shotgun (WGS) entry which is preliminary data.</text>
</comment>
<reference evidence="9" key="1">
    <citation type="submission" date="2020-05" db="EMBL/GenBank/DDBJ databases">
        <title>Phylogenomic resolution of chytrid fungi.</title>
        <authorList>
            <person name="Stajich J.E."/>
            <person name="Amses K."/>
            <person name="Simmons R."/>
            <person name="Seto K."/>
            <person name="Myers J."/>
            <person name="Bonds A."/>
            <person name="Quandt C.A."/>
            <person name="Barry K."/>
            <person name="Liu P."/>
            <person name="Grigoriev I."/>
            <person name="Longcore J.E."/>
            <person name="James T.Y."/>
        </authorList>
    </citation>
    <scope>NUCLEOTIDE SEQUENCE</scope>
    <source>
        <strain evidence="9">JEL0476</strain>
    </source>
</reference>
<dbReference type="PANTHER" id="PTHR23140:SF4">
    <property type="entry name" value="PROTEIN CBR-NRD-1"/>
    <property type="match status" value="1"/>
</dbReference>
<evidence type="ECO:0000256" key="6">
    <source>
        <dbReference type="SAM" id="MobiDB-lite"/>
    </source>
</evidence>
<evidence type="ECO:0000256" key="1">
    <source>
        <dbReference type="ARBA" id="ARBA00004123"/>
    </source>
</evidence>